<keyword evidence="1" id="KW-0472">Membrane</keyword>
<evidence type="ECO:0000313" key="3">
    <source>
        <dbReference type="Proteomes" id="UP000544872"/>
    </source>
</evidence>
<dbReference type="RefSeq" id="WP_184264031.1">
    <property type="nucleotide sequence ID" value="NZ_JACIIX010000010.1"/>
</dbReference>
<evidence type="ECO:0000313" key="2">
    <source>
        <dbReference type="EMBL" id="MBB6211208.1"/>
    </source>
</evidence>
<accession>A0A7W9ZGS1</accession>
<evidence type="ECO:0000256" key="1">
    <source>
        <dbReference type="SAM" id="Phobius"/>
    </source>
</evidence>
<protein>
    <submittedName>
        <fullName evidence="2">YggT family protein</fullName>
    </submittedName>
</protein>
<keyword evidence="1" id="KW-1133">Transmembrane helix</keyword>
<keyword evidence="3" id="KW-1185">Reference proteome</keyword>
<feature type="transmembrane region" description="Helical" evidence="1">
    <location>
        <begin position="6"/>
        <end position="27"/>
    </location>
</feature>
<name>A0A7W9ZGS1_NOVIT</name>
<dbReference type="Proteomes" id="UP000544872">
    <property type="component" value="Unassembled WGS sequence"/>
</dbReference>
<feature type="transmembrane region" description="Helical" evidence="1">
    <location>
        <begin position="70"/>
        <end position="92"/>
    </location>
</feature>
<comment type="caution">
    <text evidence="2">The sequence shown here is derived from an EMBL/GenBank/DDBJ whole genome shotgun (WGS) entry which is preliminary data.</text>
</comment>
<dbReference type="EMBL" id="JACIIX010000010">
    <property type="protein sequence ID" value="MBB6211208.1"/>
    <property type="molecule type" value="Genomic_DNA"/>
</dbReference>
<keyword evidence="1" id="KW-0812">Transmembrane</keyword>
<reference evidence="2 3" key="1">
    <citation type="submission" date="2020-08" db="EMBL/GenBank/DDBJ databases">
        <title>Genomic Encyclopedia of Type Strains, Phase IV (KMG-IV): sequencing the most valuable type-strain genomes for metagenomic binning, comparative biology and taxonomic classification.</title>
        <authorList>
            <person name="Goeker M."/>
        </authorList>
    </citation>
    <scope>NUCLEOTIDE SEQUENCE [LARGE SCALE GENOMIC DNA]</scope>
    <source>
        <strain evidence="2 3">DSM 11590</strain>
    </source>
</reference>
<organism evidence="2 3">
    <name type="scientific">Novispirillum itersonii</name>
    <name type="common">Aquaspirillum itersonii</name>
    <dbReference type="NCBI Taxonomy" id="189"/>
    <lineage>
        <taxon>Bacteria</taxon>
        <taxon>Pseudomonadati</taxon>
        <taxon>Pseudomonadota</taxon>
        <taxon>Alphaproteobacteria</taxon>
        <taxon>Rhodospirillales</taxon>
        <taxon>Novispirillaceae</taxon>
        <taxon>Novispirillum</taxon>
    </lineage>
</organism>
<sequence>MLLEYWYYLIPSYLLAAVMWTMAGRFLLQFMVPDPSGNYIMNAFVRITDPFYRLFAVITPGFLHPAFYPLYYGFLLFVLRLALHAGMFSLGLTPTVSMPA</sequence>
<proteinExistence type="predicted"/>
<gene>
    <name evidence="2" type="ORF">FHS48_002645</name>
</gene>
<dbReference type="AlphaFoldDB" id="A0A7W9ZGS1"/>